<protein>
    <recommendedName>
        <fullName evidence="4">Delta-60 repeat domain-containing protein</fullName>
    </recommendedName>
</protein>
<keyword evidence="1" id="KW-0812">Transmembrane</keyword>
<reference evidence="2 3" key="1">
    <citation type="submission" date="2016-10" db="EMBL/GenBank/DDBJ databases">
        <authorList>
            <person name="Varghese N."/>
            <person name="Submissions S."/>
        </authorList>
    </citation>
    <scope>NUCLEOTIDE SEQUENCE [LARGE SCALE GENOMIC DNA]</scope>
    <source>
        <strain evidence="2 3">DSM 18839</strain>
    </source>
</reference>
<accession>A0A8G2F2Z0</accession>
<feature type="transmembrane region" description="Helical" evidence="1">
    <location>
        <begin position="6"/>
        <end position="26"/>
    </location>
</feature>
<comment type="caution">
    <text evidence="2">The sequence shown here is derived from an EMBL/GenBank/DDBJ whole genome shotgun (WGS) entry which is preliminary data.</text>
</comment>
<proteinExistence type="predicted"/>
<keyword evidence="3" id="KW-1185">Reference proteome</keyword>
<evidence type="ECO:0000313" key="3">
    <source>
        <dbReference type="Proteomes" id="UP000198615"/>
    </source>
</evidence>
<sequence>MIDALLNVPGWLSLLLIVLGFALIRWDIRRNNMRDRESRAVGAAGAVDKAASSDAKTLMHGGAEANPTTSWTVRLGDRSTAVSGVSIVATSTAIYALSSVKSLNDGATKSRIRIDALELNGERNKEFGENGAGYIIFSLPGSYRPDARRIVPLNEGGMIVVGTAFEDETALSHPFLVRIDKTGSLFSDFGRGGFTLLPMSAGLNYGWDAVQVGERIYTICSSFESSMLTLAVTPINLRADSSIIFQPISIFEGGTVWPSRIVRVFPETAFYIIGKSVSAAHQTDGFIAKVDATGKLDSGFGDSGKALLKTAFNPAFINNCSGAAVISDGVCLIGGFGNDAFMVAVGPHGNRVASFSENGVYCLRGVHRTYASSVAASTRLNVVALSGMESDGNSIERAFVAFTDLRGNDLRVGADNMERVSSDAKTKMVDHVISDEGAIFGLVQEGGTSQGSQRVAVVRIPVPQP</sequence>
<evidence type="ECO:0000313" key="2">
    <source>
        <dbReference type="EMBL" id="SDF73584.1"/>
    </source>
</evidence>
<keyword evidence="1" id="KW-1133">Transmembrane helix</keyword>
<dbReference type="AlphaFoldDB" id="A0A8G2F2Z0"/>
<name>A0A8G2F2Z0_9PROT</name>
<dbReference type="EMBL" id="FNBW01000006">
    <property type="protein sequence ID" value="SDF73584.1"/>
    <property type="molecule type" value="Genomic_DNA"/>
</dbReference>
<organism evidence="2 3">
    <name type="scientific">Thalassobaculum litoreum DSM 18839</name>
    <dbReference type="NCBI Taxonomy" id="1123362"/>
    <lineage>
        <taxon>Bacteria</taxon>
        <taxon>Pseudomonadati</taxon>
        <taxon>Pseudomonadota</taxon>
        <taxon>Alphaproteobacteria</taxon>
        <taxon>Rhodospirillales</taxon>
        <taxon>Thalassobaculaceae</taxon>
        <taxon>Thalassobaculum</taxon>
    </lineage>
</organism>
<gene>
    <name evidence="2" type="ORF">SAMN05660686_02122</name>
</gene>
<keyword evidence="1" id="KW-0472">Membrane</keyword>
<evidence type="ECO:0008006" key="4">
    <source>
        <dbReference type="Google" id="ProtNLM"/>
    </source>
</evidence>
<dbReference type="Proteomes" id="UP000198615">
    <property type="component" value="Unassembled WGS sequence"/>
</dbReference>
<dbReference type="RefSeq" id="WP_139189224.1">
    <property type="nucleotide sequence ID" value="NZ_FNBW01000006.1"/>
</dbReference>
<evidence type="ECO:0000256" key="1">
    <source>
        <dbReference type="SAM" id="Phobius"/>
    </source>
</evidence>